<gene>
    <name evidence="1" type="ORF">SOIL9_71430</name>
</gene>
<evidence type="ECO:0000313" key="2">
    <source>
        <dbReference type="Proteomes" id="UP000464178"/>
    </source>
</evidence>
<evidence type="ECO:0000313" key="1">
    <source>
        <dbReference type="EMBL" id="VTS03557.1"/>
    </source>
</evidence>
<dbReference type="Proteomes" id="UP000464178">
    <property type="component" value="Chromosome"/>
</dbReference>
<accession>A0A6P2DKN7</accession>
<dbReference type="RefSeq" id="WP_162673068.1">
    <property type="nucleotide sequence ID" value="NZ_LR593886.1"/>
</dbReference>
<reference evidence="1 2" key="1">
    <citation type="submission" date="2019-05" db="EMBL/GenBank/DDBJ databases">
        <authorList>
            <consortium name="Science for Life Laboratories"/>
        </authorList>
    </citation>
    <scope>NUCLEOTIDE SEQUENCE [LARGE SCALE GENOMIC DNA]</scope>
    <source>
        <strain evidence="1">Soil9</strain>
    </source>
</reference>
<dbReference type="AlphaFoldDB" id="A0A6P2DKN7"/>
<keyword evidence="2" id="KW-1185">Reference proteome</keyword>
<sequence>MKPTKYKTVLVTPPAAIVNNAAFATATIDTLGFSYLEIFVAFGAMDIGSTLLKVQESDDPGMSGAVDVVGTRVGTDPNDTGAASTLPSATSDNTMFKFEIDLKGRKRYLDLFLTGGNGATGTFAVAWANLHEGDSAPTSAADKGVAQLMRAPIIS</sequence>
<dbReference type="EMBL" id="LR593886">
    <property type="protein sequence ID" value="VTS03557.1"/>
    <property type="molecule type" value="Genomic_DNA"/>
</dbReference>
<dbReference type="KEGG" id="gms:SOIL9_71430"/>
<organism evidence="1 2">
    <name type="scientific">Gemmata massiliana</name>
    <dbReference type="NCBI Taxonomy" id="1210884"/>
    <lineage>
        <taxon>Bacteria</taxon>
        <taxon>Pseudomonadati</taxon>
        <taxon>Planctomycetota</taxon>
        <taxon>Planctomycetia</taxon>
        <taxon>Gemmatales</taxon>
        <taxon>Gemmataceae</taxon>
        <taxon>Gemmata</taxon>
    </lineage>
</organism>
<protein>
    <submittedName>
        <fullName evidence="1">Uncharacterized protein</fullName>
    </submittedName>
</protein>
<proteinExistence type="predicted"/>
<name>A0A6P2DKN7_9BACT</name>